<proteinExistence type="predicted"/>
<dbReference type="Proteomes" id="UP000434209">
    <property type="component" value="Chromosome 2"/>
</dbReference>
<accession>A0A7Z2J9W1</accession>
<dbReference type="EMBL" id="CP046910">
    <property type="protein sequence ID" value="QGZ57202.1"/>
    <property type="molecule type" value="Genomic_DNA"/>
</dbReference>
<keyword evidence="1" id="KW-1133">Transmembrane helix</keyword>
<dbReference type="AlphaFoldDB" id="A0A7Z2J9W1"/>
<evidence type="ECO:0000313" key="3">
    <source>
        <dbReference type="Proteomes" id="UP000434209"/>
    </source>
</evidence>
<evidence type="ECO:0000256" key="1">
    <source>
        <dbReference type="SAM" id="Phobius"/>
    </source>
</evidence>
<keyword evidence="1" id="KW-0472">Membrane</keyword>
<protein>
    <submittedName>
        <fullName evidence="2">Uncharacterized protein</fullName>
    </submittedName>
</protein>
<keyword evidence="1" id="KW-0812">Transmembrane</keyword>
<dbReference type="OrthoDB" id="9099008at2"/>
<gene>
    <name evidence="2" type="ORF">FAZ97_19955</name>
</gene>
<feature type="transmembrane region" description="Helical" evidence="1">
    <location>
        <begin position="20"/>
        <end position="46"/>
    </location>
</feature>
<sequence length="151" mass="15924">MLPTTPDRSPQPRTPMLARVIDHLSGAGVYLLPPLYVGFVAMLFLLCAAPAGTFWLTAATGAIAGAMSLCSLVFYAASARRVAPLQPATPRAAASHGTGRPMPQRFVQMTTRTCSQHCAGTDGSRTRFTVSCFHAHCHAGKPNKASNQAAN</sequence>
<feature type="transmembrane region" description="Helical" evidence="1">
    <location>
        <begin position="52"/>
        <end position="77"/>
    </location>
</feature>
<reference evidence="2 3" key="1">
    <citation type="submission" date="2019-12" db="EMBL/GenBank/DDBJ databases">
        <title>Paraburkholderia acidiphila 7Q-K02 sp. nov and Paraburkholderia acidisoli DHF22 sp. nov., two strains isolated from forest soil.</title>
        <authorList>
            <person name="Gao Z."/>
            <person name="Qiu L."/>
        </authorList>
    </citation>
    <scope>NUCLEOTIDE SEQUENCE [LARGE SCALE GENOMIC DNA]</scope>
    <source>
        <strain evidence="2 3">7Q-K02</strain>
    </source>
</reference>
<evidence type="ECO:0000313" key="2">
    <source>
        <dbReference type="EMBL" id="QGZ57202.1"/>
    </source>
</evidence>
<organism evidence="2 3">
    <name type="scientific">Paraburkholderia acidiphila</name>
    <dbReference type="NCBI Taxonomy" id="2571747"/>
    <lineage>
        <taxon>Bacteria</taxon>
        <taxon>Pseudomonadati</taxon>
        <taxon>Pseudomonadota</taxon>
        <taxon>Betaproteobacteria</taxon>
        <taxon>Burkholderiales</taxon>
        <taxon>Burkholderiaceae</taxon>
        <taxon>Paraburkholderia</taxon>
    </lineage>
</organism>
<dbReference type="KEGG" id="pacp:FAZ97_19955"/>
<keyword evidence="3" id="KW-1185">Reference proteome</keyword>
<name>A0A7Z2J9W1_9BURK</name>
<dbReference type="RefSeq" id="WP_158760150.1">
    <property type="nucleotide sequence ID" value="NZ_CP046910.1"/>
</dbReference>